<keyword evidence="3" id="KW-1185">Reference proteome</keyword>
<gene>
    <name evidence="2" type="ORF">MA16_Dca023541</name>
</gene>
<dbReference type="EMBL" id="KZ503556">
    <property type="protein sequence ID" value="PKU62940.1"/>
    <property type="molecule type" value="Genomic_DNA"/>
</dbReference>
<feature type="region of interest" description="Disordered" evidence="1">
    <location>
        <begin position="60"/>
        <end position="82"/>
    </location>
</feature>
<sequence>MYWNTIQRPQIQIPFELPRLPVQGCEDSIRIDVGAPAVQAPPSPIKIDVPHPTKDVTLATIDPGTVGGEETTQDPDQEIPPSQSLSVVIPTLPLSHCSCESSRSSEFGDVDRSFGMSVAAMVGNQKVQSLQTMGSTKLEGYSNGRGQNLWRRTWFGTFHFATDSSFFVSSPGGGGSDLWYKDSNFLKPLLCLIWK</sequence>
<dbReference type="AlphaFoldDB" id="A0A2I0VHQ5"/>
<reference evidence="2 3" key="2">
    <citation type="journal article" date="2017" name="Nature">
        <title>The Apostasia genome and the evolution of orchids.</title>
        <authorList>
            <person name="Zhang G.Q."/>
            <person name="Liu K.W."/>
            <person name="Li Z."/>
            <person name="Lohaus R."/>
            <person name="Hsiao Y.Y."/>
            <person name="Niu S.C."/>
            <person name="Wang J.Y."/>
            <person name="Lin Y.C."/>
            <person name="Xu Q."/>
            <person name="Chen L.J."/>
            <person name="Yoshida K."/>
            <person name="Fujiwara S."/>
            <person name="Wang Z.W."/>
            <person name="Zhang Y.Q."/>
            <person name="Mitsuda N."/>
            <person name="Wang M."/>
            <person name="Liu G.H."/>
            <person name="Pecoraro L."/>
            <person name="Huang H.X."/>
            <person name="Xiao X.J."/>
            <person name="Lin M."/>
            <person name="Wu X.Y."/>
            <person name="Wu W.L."/>
            <person name="Chen Y.Y."/>
            <person name="Chang S.B."/>
            <person name="Sakamoto S."/>
            <person name="Ohme-Takagi M."/>
            <person name="Yagi M."/>
            <person name="Zeng S.J."/>
            <person name="Shen C.Y."/>
            <person name="Yeh C.M."/>
            <person name="Luo Y.B."/>
            <person name="Tsai W.C."/>
            <person name="Van de Peer Y."/>
            <person name="Liu Z.J."/>
        </authorList>
    </citation>
    <scope>NUCLEOTIDE SEQUENCE [LARGE SCALE GENOMIC DNA]</scope>
    <source>
        <tissue evidence="2">The whole plant</tissue>
    </source>
</reference>
<proteinExistence type="predicted"/>
<evidence type="ECO:0000313" key="3">
    <source>
        <dbReference type="Proteomes" id="UP000233837"/>
    </source>
</evidence>
<evidence type="ECO:0000313" key="2">
    <source>
        <dbReference type="EMBL" id="PKU62940.1"/>
    </source>
</evidence>
<reference evidence="2 3" key="1">
    <citation type="journal article" date="2016" name="Sci. Rep.">
        <title>The Dendrobium catenatum Lindl. genome sequence provides insights into polysaccharide synthase, floral development and adaptive evolution.</title>
        <authorList>
            <person name="Zhang G.Q."/>
            <person name="Xu Q."/>
            <person name="Bian C."/>
            <person name="Tsai W.C."/>
            <person name="Yeh C.M."/>
            <person name="Liu K.W."/>
            <person name="Yoshida K."/>
            <person name="Zhang L.S."/>
            <person name="Chang S.B."/>
            <person name="Chen F."/>
            <person name="Shi Y."/>
            <person name="Su Y.Y."/>
            <person name="Zhang Y.Q."/>
            <person name="Chen L.J."/>
            <person name="Yin Y."/>
            <person name="Lin M."/>
            <person name="Huang H."/>
            <person name="Deng H."/>
            <person name="Wang Z.W."/>
            <person name="Zhu S.L."/>
            <person name="Zhao X."/>
            <person name="Deng C."/>
            <person name="Niu S.C."/>
            <person name="Huang J."/>
            <person name="Wang M."/>
            <person name="Liu G.H."/>
            <person name="Yang H.J."/>
            <person name="Xiao X.J."/>
            <person name="Hsiao Y.Y."/>
            <person name="Wu W.L."/>
            <person name="Chen Y.Y."/>
            <person name="Mitsuda N."/>
            <person name="Ohme-Takagi M."/>
            <person name="Luo Y.B."/>
            <person name="Van de Peer Y."/>
            <person name="Liu Z.J."/>
        </authorList>
    </citation>
    <scope>NUCLEOTIDE SEQUENCE [LARGE SCALE GENOMIC DNA]</scope>
    <source>
        <tissue evidence="2">The whole plant</tissue>
    </source>
</reference>
<evidence type="ECO:0000256" key="1">
    <source>
        <dbReference type="SAM" id="MobiDB-lite"/>
    </source>
</evidence>
<organism evidence="2 3">
    <name type="scientific">Dendrobium catenatum</name>
    <dbReference type="NCBI Taxonomy" id="906689"/>
    <lineage>
        <taxon>Eukaryota</taxon>
        <taxon>Viridiplantae</taxon>
        <taxon>Streptophyta</taxon>
        <taxon>Embryophyta</taxon>
        <taxon>Tracheophyta</taxon>
        <taxon>Spermatophyta</taxon>
        <taxon>Magnoliopsida</taxon>
        <taxon>Liliopsida</taxon>
        <taxon>Asparagales</taxon>
        <taxon>Orchidaceae</taxon>
        <taxon>Epidendroideae</taxon>
        <taxon>Malaxideae</taxon>
        <taxon>Dendrobiinae</taxon>
        <taxon>Dendrobium</taxon>
    </lineage>
</organism>
<protein>
    <submittedName>
        <fullName evidence="2">Uncharacterized protein</fullName>
    </submittedName>
</protein>
<name>A0A2I0VHQ5_9ASPA</name>
<accession>A0A2I0VHQ5</accession>
<dbReference type="Proteomes" id="UP000233837">
    <property type="component" value="Unassembled WGS sequence"/>
</dbReference>